<reference evidence="2" key="1">
    <citation type="submission" date="2023-10" db="EMBL/GenBank/DDBJ databases">
        <authorList>
            <person name="Chen Y."/>
            <person name="Shah S."/>
            <person name="Dougan E. K."/>
            <person name="Thang M."/>
            <person name="Chan C."/>
        </authorList>
    </citation>
    <scope>NUCLEOTIDE SEQUENCE [LARGE SCALE GENOMIC DNA]</scope>
</reference>
<keyword evidence="3" id="KW-1185">Reference proteome</keyword>
<accession>A0ABN9QQN9</accession>
<gene>
    <name evidence="2" type="ORF">PCOR1329_LOCUS13575</name>
</gene>
<evidence type="ECO:0000313" key="3">
    <source>
        <dbReference type="Proteomes" id="UP001189429"/>
    </source>
</evidence>
<protein>
    <submittedName>
        <fullName evidence="2">Uncharacterized protein</fullName>
    </submittedName>
</protein>
<feature type="compositionally biased region" description="Low complexity" evidence="1">
    <location>
        <begin position="109"/>
        <end position="120"/>
    </location>
</feature>
<name>A0ABN9QQN9_9DINO</name>
<feature type="region of interest" description="Disordered" evidence="1">
    <location>
        <begin position="72"/>
        <end position="139"/>
    </location>
</feature>
<proteinExistence type="predicted"/>
<evidence type="ECO:0000256" key="1">
    <source>
        <dbReference type="SAM" id="MobiDB-lite"/>
    </source>
</evidence>
<feature type="compositionally biased region" description="Low complexity" evidence="1">
    <location>
        <begin position="87"/>
        <end position="102"/>
    </location>
</feature>
<evidence type="ECO:0000313" key="2">
    <source>
        <dbReference type="EMBL" id="CAK0807801.1"/>
    </source>
</evidence>
<feature type="region of interest" description="Disordered" evidence="1">
    <location>
        <begin position="1"/>
        <end position="38"/>
    </location>
</feature>
<comment type="caution">
    <text evidence="2">The sequence shown here is derived from an EMBL/GenBank/DDBJ whole genome shotgun (WGS) entry which is preliminary data.</text>
</comment>
<sequence length="139" mass="14311">MAAAGGRPRPAALAAASPRPAPSPEHAGFGEPSRRPLASWEAREAERHLCRRALLHARLAEAAAALRVARELEASRRPGGQDGGTGRPRSSSGRGRGRSSTPPRGPEGRAGAAAASGTRRAAPRARPGERGPTLKPGGW</sequence>
<feature type="compositionally biased region" description="Low complexity" evidence="1">
    <location>
        <begin position="1"/>
        <end position="18"/>
    </location>
</feature>
<dbReference type="EMBL" id="CAUYUJ010004013">
    <property type="protein sequence ID" value="CAK0807801.1"/>
    <property type="molecule type" value="Genomic_DNA"/>
</dbReference>
<organism evidence="2 3">
    <name type="scientific">Prorocentrum cordatum</name>
    <dbReference type="NCBI Taxonomy" id="2364126"/>
    <lineage>
        <taxon>Eukaryota</taxon>
        <taxon>Sar</taxon>
        <taxon>Alveolata</taxon>
        <taxon>Dinophyceae</taxon>
        <taxon>Prorocentrales</taxon>
        <taxon>Prorocentraceae</taxon>
        <taxon>Prorocentrum</taxon>
    </lineage>
</organism>
<dbReference type="Proteomes" id="UP001189429">
    <property type="component" value="Unassembled WGS sequence"/>
</dbReference>